<dbReference type="HOGENOM" id="CLU_115019_3_1_1"/>
<dbReference type="InterPro" id="IPR009799">
    <property type="entry name" value="EthD_dom"/>
</dbReference>
<dbReference type="AlphaFoldDB" id="A0A0D2DHL0"/>
<evidence type="ECO:0000313" key="4">
    <source>
        <dbReference type="Proteomes" id="UP000053029"/>
    </source>
</evidence>
<gene>
    <name evidence="3" type="ORF">Z517_09612</name>
</gene>
<dbReference type="Gene3D" id="3.30.70.100">
    <property type="match status" value="1"/>
</dbReference>
<accession>A0A0D2DHL0</accession>
<keyword evidence="4" id="KW-1185">Reference proteome</keyword>
<dbReference type="RefSeq" id="XP_013280974.1">
    <property type="nucleotide sequence ID" value="XM_013425520.1"/>
</dbReference>
<dbReference type="GO" id="GO:0016491">
    <property type="term" value="F:oxidoreductase activity"/>
    <property type="evidence" value="ECO:0007669"/>
    <property type="project" value="InterPro"/>
</dbReference>
<evidence type="ECO:0000259" key="2">
    <source>
        <dbReference type="Pfam" id="PF07110"/>
    </source>
</evidence>
<name>A0A0D2DHL0_9EURO</name>
<evidence type="ECO:0000256" key="1">
    <source>
        <dbReference type="ARBA" id="ARBA00005986"/>
    </source>
</evidence>
<dbReference type="GeneID" id="25309102"/>
<proteinExistence type="inferred from homology"/>
<sequence length="155" mass="17415">MAEENYANPTGPVTIGSFIHKKPGMTEEDFYRYWYTRHGALVAPWAEKYGLIGYRQFHTPSAIRKKWTDLTGVPCVDCDGFAEATFSSIEGYLSASQDSYWQEVVNPDHDNFWDSTANTTISPGLCSMAGTVRWVIKDGKVMPDFKKGAQDNVQT</sequence>
<feature type="domain" description="EthD" evidence="2">
    <location>
        <begin position="22"/>
        <end position="115"/>
    </location>
</feature>
<dbReference type="STRING" id="1442368.A0A0D2DHL0"/>
<evidence type="ECO:0000313" key="3">
    <source>
        <dbReference type="EMBL" id="KIW77166.1"/>
    </source>
</evidence>
<dbReference type="EMBL" id="KN846974">
    <property type="protein sequence ID" value="KIW77166.1"/>
    <property type="molecule type" value="Genomic_DNA"/>
</dbReference>
<protein>
    <recommendedName>
        <fullName evidence="2">EthD domain-containing protein</fullName>
    </recommendedName>
</protein>
<organism evidence="3 4">
    <name type="scientific">Fonsecaea pedrosoi CBS 271.37</name>
    <dbReference type="NCBI Taxonomy" id="1442368"/>
    <lineage>
        <taxon>Eukaryota</taxon>
        <taxon>Fungi</taxon>
        <taxon>Dikarya</taxon>
        <taxon>Ascomycota</taxon>
        <taxon>Pezizomycotina</taxon>
        <taxon>Eurotiomycetes</taxon>
        <taxon>Chaetothyriomycetidae</taxon>
        <taxon>Chaetothyriales</taxon>
        <taxon>Herpotrichiellaceae</taxon>
        <taxon>Fonsecaea</taxon>
    </lineage>
</organism>
<dbReference type="SUPFAM" id="SSF54909">
    <property type="entry name" value="Dimeric alpha+beta barrel"/>
    <property type="match status" value="1"/>
</dbReference>
<dbReference type="VEuPathDB" id="FungiDB:Z517_09612"/>
<dbReference type="Pfam" id="PF07110">
    <property type="entry name" value="EthD"/>
    <property type="match status" value="1"/>
</dbReference>
<dbReference type="InterPro" id="IPR011008">
    <property type="entry name" value="Dimeric_a/b-barrel"/>
</dbReference>
<comment type="similarity">
    <text evidence="1">Belongs to the tpcK family.</text>
</comment>
<reference evidence="3 4" key="1">
    <citation type="submission" date="2015-01" db="EMBL/GenBank/DDBJ databases">
        <title>The Genome Sequence of Fonsecaea pedrosoi CBS 271.37.</title>
        <authorList>
            <consortium name="The Broad Institute Genomics Platform"/>
            <person name="Cuomo C."/>
            <person name="de Hoog S."/>
            <person name="Gorbushina A."/>
            <person name="Stielow B."/>
            <person name="Teixiera M."/>
            <person name="Abouelleil A."/>
            <person name="Chapman S.B."/>
            <person name="Priest M."/>
            <person name="Young S.K."/>
            <person name="Wortman J."/>
            <person name="Nusbaum C."/>
            <person name="Birren B."/>
        </authorList>
    </citation>
    <scope>NUCLEOTIDE SEQUENCE [LARGE SCALE GENOMIC DNA]</scope>
    <source>
        <strain evidence="3 4">CBS 271.37</strain>
    </source>
</reference>
<dbReference type="Proteomes" id="UP000053029">
    <property type="component" value="Unassembled WGS sequence"/>
</dbReference>